<dbReference type="Proteomes" id="UP001281761">
    <property type="component" value="Unassembled WGS sequence"/>
</dbReference>
<accession>A0ABQ9XID6</accession>
<keyword evidence="2" id="KW-1185">Reference proteome</keyword>
<evidence type="ECO:0000313" key="2">
    <source>
        <dbReference type="Proteomes" id="UP001281761"/>
    </source>
</evidence>
<reference evidence="1 2" key="1">
    <citation type="journal article" date="2022" name="bioRxiv">
        <title>Genomics of Preaxostyla Flagellates Illuminates Evolutionary Transitions and the Path Towards Mitochondrial Loss.</title>
        <authorList>
            <person name="Novak L.V.F."/>
            <person name="Treitli S.C."/>
            <person name="Pyrih J."/>
            <person name="Halakuc P."/>
            <person name="Pipaliya S.V."/>
            <person name="Vacek V."/>
            <person name="Brzon O."/>
            <person name="Soukal P."/>
            <person name="Eme L."/>
            <person name="Dacks J.B."/>
            <person name="Karnkowska A."/>
            <person name="Elias M."/>
            <person name="Hampl V."/>
        </authorList>
    </citation>
    <scope>NUCLEOTIDE SEQUENCE [LARGE SCALE GENOMIC DNA]</scope>
    <source>
        <strain evidence="1">NAU3</strain>
        <tissue evidence="1">Gut</tissue>
    </source>
</reference>
<organism evidence="1 2">
    <name type="scientific">Blattamonas nauphoetae</name>
    <dbReference type="NCBI Taxonomy" id="2049346"/>
    <lineage>
        <taxon>Eukaryota</taxon>
        <taxon>Metamonada</taxon>
        <taxon>Preaxostyla</taxon>
        <taxon>Oxymonadida</taxon>
        <taxon>Blattamonas</taxon>
    </lineage>
</organism>
<proteinExistence type="predicted"/>
<protein>
    <submittedName>
        <fullName evidence="1">Uncharacterized protein</fullName>
    </submittedName>
</protein>
<gene>
    <name evidence="1" type="ORF">BLNAU_12881</name>
</gene>
<evidence type="ECO:0000313" key="1">
    <source>
        <dbReference type="EMBL" id="KAK2952178.1"/>
    </source>
</evidence>
<sequence>MALNLTVVPIASQEQLLNAFADALHSFFYIRINPNTTEQTVEIDVEGSHMTMVVTYRLRPLQKAQPQALDFSYLAKLQGYLKGLQVKSIFSHPEDPQVRAMKYSTIERYYDSVTADQNYTFFSQQEIVGDRRFECRILVVKPYSPNLSPFLPRKFTSSNSPMFPLDFTKANTIAVQPIVSSALPVPSRPPPRNQPSSNPQMAAVLELIRQENIVRPSLHEKIRSPSEPGQDPVKDTLFEFAKLINNPEKAFIVPVQDIKTIPAPFEANYSVTGSDIAKGLYSQLKKASRQIVEQA</sequence>
<comment type="caution">
    <text evidence="1">The sequence shown here is derived from an EMBL/GenBank/DDBJ whole genome shotgun (WGS) entry which is preliminary data.</text>
</comment>
<name>A0ABQ9XID6_9EUKA</name>
<dbReference type="EMBL" id="JARBJD010000107">
    <property type="protein sequence ID" value="KAK2952178.1"/>
    <property type="molecule type" value="Genomic_DNA"/>
</dbReference>